<organism evidence="1 2">
    <name type="scientific">Glossina brevipalpis</name>
    <dbReference type="NCBI Taxonomy" id="37001"/>
    <lineage>
        <taxon>Eukaryota</taxon>
        <taxon>Metazoa</taxon>
        <taxon>Ecdysozoa</taxon>
        <taxon>Arthropoda</taxon>
        <taxon>Hexapoda</taxon>
        <taxon>Insecta</taxon>
        <taxon>Pterygota</taxon>
        <taxon>Neoptera</taxon>
        <taxon>Endopterygota</taxon>
        <taxon>Diptera</taxon>
        <taxon>Brachycera</taxon>
        <taxon>Muscomorpha</taxon>
        <taxon>Hippoboscoidea</taxon>
        <taxon>Glossinidae</taxon>
        <taxon>Glossina</taxon>
    </lineage>
</organism>
<dbReference type="VEuPathDB" id="VectorBase:GBRI007239"/>
<dbReference type="Proteomes" id="UP000091820">
    <property type="component" value="Unassembled WGS sequence"/>
</dbReference>
<reference evidence="1" key="2">
    <citation type="submission" date="2020-05" db="UniProtKB">
        <authorList>
            <consortium name="EnsemblMetazoa"/>
        </authorList>
    </citation>
    <scope>IDENTIFICATION</scope>
    <source>
        <strain evidence="1">IAEA</strain>
    </source>
</reference>
<dbReference type="Pfam" id="PF04031">
    <property type="entry name" value="Las1"/>
    <property type="match status" value="1"/>
</dbReference>
<dbReference type="STRING" id="37001.A0A1A9W5R9"/>
<proteinExistence type="predicted"/>
<evidence type="ECO:0000313" key="1">
    <source>
        <dbReference type="EnsemblMetazoa" id="GBRI007239-PA"/>
    </source>
</evidence>
<dbReference type="GO" id="GO:0000470">
    <property type="term" value="P:maturation of LSU-rRNA"/>
    <property type="evidence" value="ECO:0007669"/>
    <property type="project" value="TreeGrafter"/>
</dbReference>
<dbReference type="GO" id="GO:0030687">
    <property type="term" value="C:preribosome, large subunit precursor"/>
    <property type="evidence" value="ECO:0007669"/>
    <property type="project" value="TreeGrafter"/>
</dbReference>
<dbReference type="PANTHER" id="PTHR15002:SF0">
    <property type="entry name" value="RIBOSOMAL BIOGENESIS PROTEIN LAS1L"/>
    <property type="match status" value="1"/>
</dbReference>
<protein>
    <recommendedName>
        <fullName evidence="3">Ribosomal biogenesis protein LAS1L</fullName>
    </recommendedName>
</protein>
<dbReference type="GO" id="GO:0004519">
    <property type="term" value="F:endonuclease activity"/>
    <property type="evidence" value="ECO:0007669"/>
    <property type="project" value="InterPro"/>
</dbReference>
<evidence type="ECO:0008006" key="3">
    <source>
        <dbReference type="Google" id="ProtNLM"/>
    </source>
</evidence>
<evidence type="ECO:0000313" key="2">
    <source>
        <dbReference type="Proteomes" id="UP000091820"/>
    </source>
</evidence>
<dbReference type="AlphaFoldDB" id="A0A1A9W5R9"/>
<dbReference type="InterPro" id="IPR007174">
    <property type="entry name" value="Las1"/>
</dbReference>
<dbReference type="GO" id="GO:0090730">
    <property type="term" value="C:Las1 complex"/>
    <property type="evidence" value="ECO:0007669"/>
    <property type="project" value="InterPro"/>
</dbReference>
<name>A0A1A9W5R9_9MUSC</name>
<dbReference type="EnsemblMetazoa" id="GBRI007239-RA">
    <property type="protein sequence ID" value="GBRI007239-PA"/>
    <property type="gene ID" value="GBRI007239"/>
</dbReference>
<reference evidence="2" key="1">
    <citation type="submission" date="2014-03" db="EMBL/GenBank/DDBJ databases">
        <authorList>
            <person name="Aksoy S."/>
            <person name="Warren W."/>
            <person name="Wilson R.K."/>
        </authorList>
    </citation>
    <scope>NUCLEOTIDE SEQUENCE [LARGE SCALE GENOMIC DNA]</scope>
    <source>
        <strain evidence="2">IAEA</strain>
    </source>
</reference>
<dbReference type="PANTHER" id="PTHR15002">
    <property type="entry name" value="RIBOSOMAL BIOGENESIS PROTEIN LAS1L"/>
    <property type="match status" value="1"/>
</dbReference>
<keyword evidence="2" id="KW-1185">Reference proteome</keyword>
<sequence>MPSQFNELEDFAESNETLKTNMNFEENNDQVKRRTIAGPWKNVAEFKKVYRWLYGPDYNTESRKLALSQMKVWGLRRSTLCPAAVLATNVMVEVQLKDEASSIANNDDLQILYASAFTRFFNFMSSIMQTHSIRSMYDTAKELGLASFVVDLRHICSHGQVLPPLEVLRNTAQYCLHWLRDYYWNSQRATMCDVDALFIRRKDKTQCDLNIGRLLEIYDSALEVYMQGVVNLKMAKRYLHGRRFQYLKEYYNLGKCKTLAEIFDYIVQKLGQLVKRDIAIKDIAEIFVEAMLKMKYFFNVYEKAQSSDKHLEMLLEVTQTLFRMLALYDMLDNFFETLFDIAESPLASNEKKSGASFWAVQISKGFKAYRKCKDLYKRELDKNPNIQEVTFSSTNVTKVSHHVRELLICSGIDRRYTLILSDTMRRPWIWSFERSYLEKHLEMINKYTVPVIKRLLYLIEPELTVDEMHAFCSLIEAYFEDTSDADIRDNSKIYTSQDILNRINGRDTEAMETDNGEAPLERVEKTDNYGLWSIAPDDDLYNWISCPLGRLPWE</sequence>
<dbReference type="GO" id="GO:0000460">
    <property type="term" value="P:maturation of 5.8S rRNA"/>
    <property type="evidence" value="ECO:0007669"/>
    <property type="project" value="TreeGrafter"/>
</dbReference>
<accession>A0A1A9W5R9</accession>